<dbReference type="HOGENOM" id="CLU_3186188_0_0_4"/>
<accession>F2BAI7</accession>
<sequence length="46" mass="4945">MAKGSLKTKRFSGCLCKTPHAAKQHHSRAGVSPVGMSATVCFFKHD</sequence>
<evidence type="ECO:0000313" key="2">
    <source>
        <dbReference type="Proteomes" id="UP000004105"/>
    </source>
</evidence>
<name>F2BAI7_9NEIS</name>
<evidence type="ECO:0000313" key="1">
    <source>
        <dbReference type="EMBL" id="EGF11574.1"/>
    </source>
</evidence>
<organism evidence="1 2">
    <name type="scientific">Neisseria bacilliformis ATCC BAA-1200</name>
    <dbReference type="NCBI Taxonomy" id="888742"/>
    <lineage>
        <taxon>Bacteria</taxon>
        <taxon>Pseudomonadati</taxon>
        <taxon>Pseudomonadota</taxon>
        <taxon>Betaproteobacteria</taxon>
        <taxon>Neisseriales</taxon>
        <taxon>Neisseriaceae</taxon>
        <taxon>Neisseria</taxon>
    </lineage>
</organism>
<dbReference type="AlphaFoldDB" id="F2BAI7"/>
<proteinExistence type="predicted"/>
<reference evidence="1 2" key="1">
    <citation type="submission" date="2011-02" db="EMBL/GenBank/DDBJ databases">
        <authorList>
            <person name="Muzny D."/>
            <person name="Qin X."/>
            <person name="Deng J."/>
            <person name="Jiang H."/>
            <person name="Liu Y."/>
            <person name="Qu J."/>
            <person name="Song X.-Z."/>
            <person name="Zhang L."/>
            <person name="Thornton R."/>
            <person name="Coyle M."/>
            <person name="Francisco L."/>
            <person name="Jackson L."/>
            <person name="Javaid M."/>
            <person name="Korchina V."/>
            <person name="Kovar C."/>
            <person name="Mata R."/>
            <person name="Mathew T."/>
            <person name="Ngo R."/>
            <person name="Nguyen L."/>
            <person name="Nguyen N."/>
            <person name="Okwuonu G."/>
            <person name="Ongeri F."/>
            <person name="Pham C."/>
            <person name="Simmons D."/>
            <person name="Wilczek-Boney K."/>
            <person name="Hale W."/>
            <person name="Jakkamsetti A."/>
            <person name="Pham P."/>
            <person name="Ruth R."/>
            <person name="San Lucas F."/>
            <person name="Warren J."/>
            <person name="Zhang J."/>
            <person name="Zhao Z."/>
            <person name="Zhou C."/>
            <person name="Zhu D."/>
            <person name="Lee S."/>
            <person name="Bess C."/>
            <person name="Blankenburg K."/>
            <person name="Forbes L."/>
            <person name="Fu Q."/>
            <person name="Gubbala S."/>
            <person name="Hirani K."/>
            <person name="Jayaseelan J.C."/>
            <person name="Lara F."/>
            <person name="Munidasa M."/>
            <person name="Palculict T."/>
            <person name="Patil S."/>
            <person name="Pu L.-L."/>
            <person name="Saada N."/>
            <person name="Tang L."/>
            <person name="Weissenberger G."/>
            <person name="Zhu Y."/>
            <person name="Hemphill L."/>
            <person name="Shang Y."/>
            <person name="Youmans B."/>
            <person name="Ayvaz T."/>
            <person name="Ross M."/>
            <person name="Santibanez J."/>
            <person name="Aqrawi P."/>
            <person name="Gross S."/>
            <person name="Joshi V."/>
            <person name="Fowler G."/>
            <person name="Nazareth L."/>
            <person name="Reid J."/>
            <person name="Worley K."/>
            <person name="Petrosino J."/>
            <person name="Highlander S."/>
            <person name="Gibbs R."/>
        </authorList>
    </citation>
    <scope>NUCLEOTIDE SEQUENCE [LARGE SCALE GENOMIC DNA]</scope>
    <source>
        <strain evidence="1 2">ATCC BAA-1200</strain>
    </source>
</reference>
<dbReference type="EMBL" id="AFAY01000012">
    <property type="protein sequence ID" value="EGF11574.1"/>
    <property type="molecule type" value="Genomic_DNA"/>
</dbReference>
<dbReference type="Proteomes" id="UP000004105">
    <property type="component" value="Unassembled WGS sequence"/>
</dbReference>
<gene>
    <name evidence="1" type="ORF">HMPREF9123_0690</name>
</gene>
<keyword evidence="2" id="KW-1185">Reference proteome</keyword>
<protein>
    <submittedName>
        <fullName evidence="1">Uncharacterized protein</fullName>
    </submittedName>
</protein>
<comment type="caution">
    <text evidence="1">The sequence shown here is derived from an EMBL/GenBank/DDBJ whole genome shotgun (WGS) entry which is preliminary data.</text>
</comment>